<dbReference type="RefSeq" id="WP_163299229.1">
    <property type="nucleotide sequence ID" value="NZ_JAAGRR010000121.1"/>
</dbReference>
<name>A0A6N9TSQ4_DISTH</name>
<evidence type="ECO:0000256" key="9">
    <source>
        <dbReference type="ARBA" id="ARBA00023270"/>
    </source>
</evidence>
<dbReference type="GO" id="GO:0008295">
    <property type="term" value="P:spermidine biosynthetic process"/>
    <property type="evidence" value="ECO:0007669"/>
    <property type="project" value="UniProtKB-KW"/>
</dbReference>
<evidence type="ECO:0000256" key="7">
    <source>
        <dbReference type="ARBA" id="ARBA00023145"/>
    </source>
</evidence>
<keyword evidence="12" id="KW-1185">Reference proteome</keyword>
<evidence type="ECO:0000313" key="12">
    <source>
        <dbReference type="Proteomes" id="UP000469346"/>
    </source>
</evidence>
<dbReference type="GO" id="GO:0005829">
    <property type="term" value="C:cytosol"/>
    <property type="evidence" value="ECO:0007669"/>
    <property type="project" value="TreeGrafter"/>
</dbReference>
<keyword evidence="3" id="KW-0210">Decarboxylase</keyword>
<evidence type="ECO:0000256" key="2">
    <source>
        <dbReference type="ARBA" id="ARBA00022691"/>
    </source>
</evidence>
<keyword evidence="9" id="KW-0704">Schiff base</keyword>
<protein>
    <submittedName>
        <fullName evidence="11">Adenosylmethionine decarboxylase</fullName>
        <ecNumber evidence="11">4.1.1.50</ecNumber>
    </submittedName>
</protein>
<dbReference type="EMBL" id="JAAGRR010000121">
    <property type="protein sequence ID" value="NDY43113.1"/>
    <property type="molecule type" value="Genomic_DNA"/>
</dbReference>
<comment type="caution">
    <text evidence="11">The sequence shown here is derived from an EMBL/GenBank/DDBJ whole genome shotgun (WGS) entry which is preliminary data.</text>
</comment>
<dbReference type="InterPro" id="IPR042284">
    <property type="entry name" value="AdoMetDC_N"/>
</dbReference>
<evidence type="ECO:0000256" key="1">
    <source>
        <dbReference type="ARBA" id="ARBA00001928"/>
    </source>
</evidence>
<evidence type="ECO:0000256" key="4">
    <source>
        <dbReference type="ARBA" id="ARBA00022813"/>
    </source>
</evidence>
<dbReference type="PANTHER" id="PTHR33866:SF2">
    <property type="entry name" value="S-ADENOSYLMETHIONINE DECARBOXYLASE PROENZYME"/>
    <property type="match status" value="1"/>
</dbReference>
<proteinExistence type="predicted"/>
<accession>A0A6N9TSQ4</accession>
<keyword evidence="6" id="KW-0620">Polyamine biosynthesis</keyword>
<keyword evidence="8 11" id="KW-0456">Lyase</keyword>
<organism evidence="11 12">
    <name type="scientific">Dissulfurirhabdus thermomarina</name>
    <dbReference type="NCBI Taxonomy" id="1765737"/>
    <lineage>
        <taxon>Bacteria</taxon>
        <taxon>Deltaproteobacteria</taxon>
        <taxon>Dissulfurirhabdaceae</taxon>
        <taxon>Dissulfurirhabdus</taxon>
    </lineage>
</organism>
<dbReference type="InterPro" id="IPR016067">
    <property type="entry name" value="S-AdoMet_deCO2ase_core"/>
</dbReference>
<evidence type="ECO:0000256" key="5">
    <source>
        <dbReference type="ARBA" id="ARBA00023066"/>
    </source>
</evidence>
<dbReference type="NCBIfam" id="TIGR03330">
    <property type="entry name" value="SAM_DCase_Bsu"/>
    <property type="match status" value="1"/>
</dbReference>
<reference evidence="11 12" key="1">
    <citation type="submission" date="2020-02" db="EMBL/GenBank/DDBJ databases">
        <title>Comparative genomics of sulfur disproportionating microorganisms.</title>
        <authorList>
            <person name="Ward L.M."/>
            <person name="Bertran E."/>
            <person name="Johnston D.T."/>
        </authorList>
    </citation>
    <scope>NUCLEOTIDE SEQUENCE [LARGE SCALE GENOMIC DNA]</scope>
    <source>
        <strain evidence="11 12">DSM 100025</strain>
    </source>
</reference>
<dbReference type="EC" id="4.1.1.50" evidence="11"/>
<dbReference type="AlphaFoldDB" id="A0A6N9TSQ4"/>
<evidence type="ECO:0000256" key="8">
    <source>
        <dbReference type="ARBA" id="ARBA00023239"/>
    </source>
</evidence>
<keyword evidence="7" id="KW-0865">Zymogen</keyword>
<keyword evidence="10" id="KW-0670">Pyruvate</keyword>
<comment type="cofactor">
    <cofactor evidence="1">
        <name>pyruvate</name>
        <dbReference type="ChEBI" id="CHEBI:15361"/>
    </cofactor>
</comment>
<dbReference type="InterPro" id="IPR042286">
    <property type="entry name" value="AdoMetDC_C"/>
</dbReference>
<dbReference type="Proteomes" id="UP000469346">
    <property type="component" value="Unassembled WGS sequence"/>
</dbReference>
<sequence>MALTTPTTCPTPAATRREPGPAVARTLCMGTHLLVEMWRSPFSILADARMVERALGDTGAGNGGAAAAPDIRVHQFSPYGVSGTASVPGAHVVIHTWPENKYAAVDIFAGDRENAYEVLARLRTGLRPEEVHVFEVRRGELIAMEDT</sequence>
<dbReference type="InterPro" id="IPR003826">
    <property type="entry name" value="AdoMetDC_fam_prok"/>
</dbReference>
<dbReference type="Pfam" id="PF02675">
    <property type="entry name" value="AdoMet_dc"/>
    <property type="match status" value="1"/>
</dbReference>
<evidence type="ECO:0000256" key="6">
    <source>
        <dbReference type="ARBA" id="ARBA00023115"/>
    </source>
</evidence>
<dbReference type="GO" id="GO:0004014">
    <property type="term" value="F:adenosylmethionine decarboxylase activity"/>
    <property type="evidence" value="ECO:0007669"/>
    <property type="project" value="UniProtKB-EC"/>
</dbReference>
<dbReference type="InterPro" id="IPR017716">
    <property type="entry name" value="S-AdoMet_deCOase_pro-enz"/>
</dbReference>
<keyword evidence="2" id="KW-0949">S-adenosyl-L-methionine</keyword>
<gene>
    <name evidence="11" type="primary">speD</name>
    <name evidence="11" type="ORF">G3N55_09705</name>
</gene>
<keyword evidence="4" id="KW-0068">Autocatalytic cleavage</keyword>
<dbReference type="PANTHER" id="PTHR33866">
    <property type="entry name" value="S-ADENOSYLMETHIONINE DECARBOXYLASE PROENZYME"/>
    <property type="match status" value="1"/>
</dbReference>
<keyword evidence="5" id="KW-0745">Spermidine biosynthesis</keyword>
<evidence type="ECO:0000256" key="3">
    <source>
        <dbReference type="ARBA" id="ARBA00022793"/>
    </source>
</evidence>
<dbReference type="Gene3D" id="3.30.360.110">
    <property type="entry name" value="S-adenosylmethionine decarboxylase domain"/>
    <property type="match status" value="1"/>
</dbReference>
<evidence type="ECO:0000256" key="10">
    <source>
        <dbReference type="ARBA" id="ARBA00023317"/>
    </source>
</evidence>
<dbReference type="Gene3D" id="3.30.160.750">
    <property type="match status" value="1"/>
</dbReference>
<evidence type="ECO:0000313" key="11">
    <source>
        <dbReference type="EMBL" id="NDY43113.1"/>
    </source>
</evidence>
<dbReference type="SUPFAM" id="SSF56276">
    <property type="entry name" value="S-adenosylmethionine decarboxylase"/>
    <property type="match status" value="1"/>
</dbReference>